<keyword evidence="3 9" id="KW-0132">Cell division</keyword>
<dbReference type="Gene3D" id="1.10.443.10">
    <property type="entry name" value="Intergrase catalytic core"/>
    <property type="match status" value="1"/>
</dbReference>
<feature type="active site" evidence="9">
    <location>
        <position position="307"/>
    </location>
</feature>
<keyword evidence="7 9" id="KW-0233">DNA recombination</keyword>
<dbReference type="PANTHER" id="PTHR30349">
    <property type="entry name" value="PHAGE INTEGRASE-RELATED"/>
    <property type="match status" value="1"/>
</dbReference>
<feature type="active site" evidence="9">
    <location>
        <position position="211"/>
    </location>
</feature>
<evidence type="ECO:0000256" key="3">
    <source>
        <dbReference type="ARBA" id="ARBA00022618"/>
    </source>
</evidence>
<keyword evidence="8 9" id="KW-0131">Cell cycle</keyword>
<comment type="caution">
    <text evidence="12">The sequence shown here is derived from an EMBL/GenBank/DDBJ whole genome shotgun (WGS) entry which is preliminary data.</text>
</comment>
<organism evidence="12 13">
    <name type="scientific">Schaalia canis</name>
    <dbReference type="NCBI Taxonomy" id="100469"/>
    <lineage>
        <taxon>Bacteria</taxon>
        <taxon>Bacillati</taxon>
        <taxon>Actinomycetota</taxon>
        <taxon>Actinomycetes</taxon>
        <taxon>Actinomycetales</taxon>
        <taxon>Actinomycetaceae</taxon>
        <taxon>Schaalia</taxon>
    </lineage>
</organism>
<proteinExistence type="inferred from homology"/>
<sequence>MDKKAGAPKTLLADEDERLLQQWLAFLADSKGLSPQTLRAYEADLRACLSFIRERGGKESPLEDLLTTRALRSWLSSTLAQGATRSTAARKTSSLRSFCAWAHHRGFLTSDPSALLISPRPDQRLPEVVDVESAARLLDHAAALVDQPDESGQNPEQQQVGKEQEKLLAIALRDWAMLELIYSAGVRVSELCALNTTALNQSTSTVRVIGKGNKERVVPIGDVALRAWQAWLTRGRPHLQVEHSGQALFLGKRGGRIDPRTVRAVVHDMTAKAGVKDLAPHALRHTAATHLLQGGADLRAVQEILGHASLATTQRYTHVDAKRLSEIYLQAHPRA</sequence>
<evidence type="ECO:0000256" key="8">
    <source>
        <dbReference type="ARBA" id="ARBA00023306"/>
    </source>
</evidence>
<dbReference type="PANTHER" id="PTHR30349:SF77">
    <property type="entry name" value="TYROSINE RECOMBINASE XERC"/>
    <property type="match status" value="1"/>
</dbReference>
<dbReference type="GO" id="GO:0009037">
    <property type="term" value="F:tyrosine-based site-specific recombinase activity"/>
    <property type="evidence" value="ECO:0007669"/>
    <property type="project" value="UniProtKB-UniRule"/>
</dbReference>
<dbReference type="InterPro" id="IPR044068">
    <property type="entry name" value="CB"/>
</dbReference>
<comment type="similarity">
    <text evidence="9">Belongs to the 'phage' integrase family. XerC subfamily.</text>
</comment>
<dbReference type="GO" id="GO:0003677">
    <property type="term" value="F:DNA binding"/>
    <property type="evidence" value="ECO:0007669"/>
    <property type="project" value="UniProtKB-UniRule"/>
</dbReference>
<keyword evidence="5 9" id="KW-0229">DNA integration</keyword>
<comment type="subcellular location">
    <subcellularLocation>
        <location evidence="1 9">Cytoplasm</location>
    </subcellularLocation>
</comment>
<comment type="subunit">
    <text evidence="9">Forms a cyclic heterotetrameric complex composed of two molecules of XerC and two molecules of XerD.</text>
</comment>
<dbReference type="GO" id="GO:0007059">
    <property type="term" value="P:chromosome segregation"/>
    <property type="evidence" value="ECO:0007669"/>
    <property type="project" value="UniProtKB-UniRule"/>
</dbReference>
<dbReference type="GO" id="GO:0051301">
    <property type="term" value="P:cell division"/>
    <property type="evidence" value="ECO:0007669"/>
    <property type="project" value="UniProtKB-KW"/>
</dbReference>
<gene>
    <name evidence="9" type="primary">xerC</name>
    <name evidence="12" type="ORF">EII11_07045</name>
</gene>
<evidence type="ECO:0000256" key="7">
    <source>
        <dbReference type="ARBA" id="ARBA00023172"/>
    </source>
</evidence>
<feature type="active site" evidence="9">
    <location>
        <position position="187"/>
    </location>
</feature>
<dbReference type="HAMAP" id="MF_01808">
    <property type="entry name" value="Recomb_XerC_XerD"/>
    <property type="match status" value="1"/>
</dbReference>
<feature type="active site" description="O-(3'-phospho-DNA)-tyrosine intermediate" evidence="9">
    <location>
        <position position="316"/>
    </location>
</feature>
<dbReference type="CDD" id="cd00798">
    <property type="entry name" value="INT_XerDC_C"/>
    <property type="match status" value="1"/>
</dbReference>
<keyword evidence="2 9" id="KW-0963">Cytoplasm</keyword>
<keyword evidence="13" id="KW-1185">Reference proteome</keyword>
<accession>A0A3P1SDS1</accession>
<evidence type="ECO:0000259" key="11">
    <source>
        <dbReference type="PROSITE" id="PS51900"/>
    </source>
</evidence>
<comment type="function">
    <text evidence="9">Site-specific tyrosine recombinase, which acts by catalyzing the cutting and rejoining of the recombining DNA molecules. The XerC-XerD complex is essential to convert dimers of the bacterial chromosome into monomers to permit their segregation at cell division. It also contributes to the segregational stability of plasmids.</text>
</comment>
<dbReference type="InterPro" id="IPR050090">
    <property type="entry name" value="Tyrosine_recombinase_XerCD"/>
</dbReference>
<dbReference type="InterPro" id="IPR011010">
    <property type="entry name" value="DNA_brk_join_enz"/>
</dbReference>
<keyword evidence="6 9" id="KW-0238">DNA-binding</keyword>
<evidence type="ECO:0000313" key="12">
    <source>
        <dbReference type="EMBL" id="RRC95186.1"/>
    </source>
</evidence>
<evidence type="ECO:0000256" key="5">
    <source>
        <dbReference type="ARBA" id="ARBA00022908"/>
    </source>
</evidence>
<dbReference type="GO" id="GO:0005737">
    <property type="term" value="C:cytoplasm"/>
    <property type="evidence" value="ECO:0007669"/>
    <property type="project" value="UniProtKB-SubCell"/>
</dbReference>
<evidence type="ECO:0000313" key="13">
    <source>
        <dbReference type="Proteomes" id="UP000280444"/>
    </source>
</evidence>
<dbReference type="Pfam" id="PF02899">
    <property type="entry name" value="Phage_int_SAM_1"/>
    <property type="match status" value="1"/>
</dbReference>
<dbReference type="PROSITE" id="PS51898">
    <property type="entry name" value="TYR_RECOMBINASE"/>
    <property type="match status" value="1"/>
</dbReference>
<dbReference type="OrthoDB" id="9801717at2"/>
<dbReference type="Gene3D" id="1.10.150.130">
    <property type="match status" value="1"/>
</dbReference>
<evidence type="ECO:0000256" key="4">
    <source>
        <dbReference type="ARBA" id="ARBA00022829"/>
    </source>
</evidence>
<dbReference type="EMBL" id="RQZF01000006">
    <property type="protein sequence ID" value="RRC95186.1"/>
    <property type="molecule type" value="Genomic_DNA"/>
</dbReference>
<evidence type="ECO:0000256" key="2">
    <source>
        <dbReference type="ARBA" id="ARBA00022490"/>
    </source>
</evidence>
<feature type="domain" description="Tyr recombinase" evidence="10">
    <location>
        <begin position="124"/>
        <end position="329"/>
    </location>
</feature>
<feature type="active site" evidence="9">
    <location>
        <position position="281"/>
    </location>
</feature>
<dbReference type="InterPro" id="IPR002104">
    <property type="entry name" value="Integrase_catalytic"/>
</dbReference>
<dbReference type="Pfam" id="PF00589">
    <property type="entry name" value="Phage_integrase"/>
    <property type="match status" value="1"/>
</dbReference>
<dbReference type="PROSITE" id="PS51900">
    <property type="entry name" value="CB"/>
    <property type="match status" value="1"/>
</dbReference>
<dbReference type="InterPro" id="IPR013762">
    <property type="entry name" value="Integrase-like_cat_sf"/>
</dbReference>
<protein>
    <recommendedName>
        <fullName evidence="9">Tyrosine recombinase XerC</fullName>
    </recommendedName>
</protein>
<evidence type="ECO:0000259" key="10">
    <source>
        <dbReference type="PROSITE" id="PS51898"/>
    </source>
</evidence>
<name>A0A3P1SDS1_9ACTO</name>
<dbReference type="AlphaFoldDB" id="A0A3P1SDS1"/>
<feature type="active site" evidence="9">
    <location>
        <position position="284"/>
    </location>
</feature>
<keyword evidence="4 9" id="KW-0159">Chromosome partition</keyword>
<evidence type="ECO:0000256" key="9">
    <source>
        <dbReference type="HAMAP-Rule" id="MF_01808"/>
    </source>
</evidence>
<dbReference type="InterPro" id="IPR004107">
    <property type="entry name" value="Integrase_SAM-like_N"/>
</dbReference>
<dbReference type="InterPro" id="IPR023009">
    <property type="entry name" value="Tyrosine_recombinase_XerC/XerD"/>
</dbReference>
<reference evidence="12 13" key="1">
    <citation type="submission" date="2018-11" db="EMBL/GenBank/DDBJ databases">
        <title>Genomes From Bacteria Associated with the Canine Oral Cavity: a Test Case for Automated Genome-Based Taxonomic Assignment.</title>
        <authorList>
            <person name="Coil D.A."/>
            <person name="Jospin G."/>
            <person name="Darling A.E."/>
            <person name="Wallis C."/>
            <person name="Davis I.J."/>
            <person name="Harris S."/>
            <person name="Eisen J.A."/>
            <person name="Holcombe L.J."/>
            <person name="O'Flynn C."/>
        </authorList>
    </citation>
    <scope>NUCLEOTIDE SEQUENCE [LARGE SCALE GENOMIC DNA]</scope>
    <source>
        <strain evidence="12 13">OH770</strain>
    </source>
</reference>
<dbReference type="SUPFAM" id="SSF56349">
    <property type="entry name" value="DNA breaking-rejoining enzymes"/>
    <property type="match status" value="1"/>
</dbReference>
<dbReference type="InterPro" id="IPR010998">
    <property type="entry name" value="Integrase_recombinase_N"/>
</dbReference>
<dbReference type="GO" id="GO:0006313">
    <property type="term" value="P:DNA transposition"/>
    <property type="evidence" value="ECO:0007669"/>
    <property type="project" value="UniProtKB-UniRule"/>
</dbReference>
<evidence type="ECO:0000256" key="1">
    <source>
        <dbReference type="ARBA" id="ARBA00004496"/>
    </source>
</evidence>
<dbReference type="Proteomes" id="UP000280444">
    <property type="component" value="Unassembled WGS sequence"/>
</dbReference>
<evidence type="ECO:0000256" key="6">
    <source>
        <dbReference type="ARBA" id="ARBA00023125"/>
    </source>
</evidence>
<feature type="domain" description="Core-binding (CB)" evidence="11">
    <location>
        <begin position="14"/>
        <end position="103"/>
    </location>
</feature>